<organism evidence="1 2">
    <name type="scientific">Naegleria fowleri</name>
    <name type="common">Brain eating amoeba</name>
    <dbReference type="NCBI Taxonomy" id="5763"/>
    <lineage>
        <taxon>Eukaryota</taxon>
        <taxon>Discoba</taxon>
        <taxon>Heterolobosea</taxon>
        <taxon>Tetramitia</taxon>
        <taxon>Eutetramitia</taxon>
        <taxon>Vahlkampfiidae</taxon>
        <taxon>Naegleria</taxon>
    </lineage>
</organism>
<sequence length="659" mass="73848">MNLHSGSVPFSVLGCRLLLATAAMIAIVVVTGTANAVESARRVMMMTSAQTPPHHSISLHQPMIAFQMPESGFSLRFKAFDRSSKQVHEGTAIRYKNEKTESMNVILESGVLGLMTFFDTRNLHVFMKPVQEGGVEVSSQTTDKSSVTQCIHINYDAPWNAFDSGIGLSKMLNQVTFKAVTPKSVIFDKEVNAHCVNNKLDMYSFSFMDESMVLCANGSIPVFIISKSLVVSMSEFTLTKEKADTSSQPTLHEKLFLDQMDRLVSNCTYYDRKYLAEYFGKKNIHAKQDTTTRDRIEKYLTRYRVSLKYGLSLPIIDEKAFDPSTFPSISSHRKNNEVSSVSLWFLNEQESCSSRHLRDEQSCVSYLTRKVSSGASQNKPTCIFLHGAGGTEDLPPQKNFKEYWGNVLDYTDHCGDVWFGRRDTKNRGWDDESLQDYYCSTALLGSGNSTTIQNTLLYTHSMGNLVIAAAFMNGKCSIDLSTSKWFTMGAPFNGSVVSRTLQNICHDYYYNNFPLNLKALYGFIATVGGYCLKGTPNAYQSYVSVEEGYCSPQGVCIHDLYEHTDPYDTGRLCGDDPIGLLTHYSIALEIVHLIADYGTTSDGFVTFKSCQMDEAKKFSDNGPSTDWYKAMVNHADETCRNGDGWWGSDRKPCSFYKKQ</sequence>
<keyword evidence="2" id="KW-1185">Reference proteome</keyword>
<dbReference type="InterPro" id="IPR029058">
    <property type="entry name" value="AB_hydrolase_fold"/>
</dbReference>
<dbReference type="VEuPathDB" id="AmoebaDB:FDP41_010475"/>
<comment type="caution">
    <text evidence="1">The sequence shown here is derived from an EMBL/GenBank/DDBJ whole genome shotgun (WGS) entry which is preliminary data.</text>
</comment>
<dbReference type="OrthoDB" id="155775at2759"/>
<evidence type="ECO:0000313" key="1">
    <source>
        <dbReference type="EMBL" id="KAF0983410.1"/>
    </source>
</evidence>
<gene>
    <name evidence="1" type="ORF">FDP41_010475</name>
</gene>
<dbReference type="EMBL" id="VFQX01000006">
    <property type="protein sequence ID" value="KAF0983410.1"/>
    <property type="molecule type" value="Genomic_DNA"/>
</dbReference>
<dbReference type="RefSeq" id="XP_044568123.1">
    <property type="nucleotide sequence ID" value="XM_044700777.1"/>
</dbReference>
<dbReference type="AlphaFoldDB" id="A0A6A5CCT9"/>
<proteinExistence type="predicted"/>
<protein>
    <submittedName>
        <fullName evidence="1">Uncharacterized protein</fullName>
    </submittedName>
</protein>
<dbReference type="Gene3D" id="3.40.50.1820">
    <property type="entry name" value="alpha/beta hydrolase"/>
    <property type="match status" value="1"/>
</dbReference>
<dbReference type="Proteomes" id="UP000444721">
    <property type="component" value="Unassembled WGS sequence"/>
</dbReference>
<dbReference type="GeneID" id="68117690"/>
<name>A0A6A5CCT9_NAEFO</name>
<dbReference type="VEuPathDB" id="AmoebaDB:NF0081320"/>
<reference evidence="1 2" key="1">
    <citation type="journal article" date="2019" name="Sci. Rep.">
        <title>Nanopore sequencing improves the draft genome of the human pathogenic amoeba Naegleria fowleri.</title>
        <authorList>
            <person name="Liechti N."/>
            <person name="Schurch N."/>
            <person name="Bruggmann R."/>
            <person name="Wittwer M."/>
        </authorList>
    </citation>
    <scope>NUCLEOTIDE SEQUENCE [LARGE SCALE GENOMIC DNA]</scope>
    <source>
        <strain evidence="1 2">ATCC 30894</strain>
    </source>
</reference>
<accession>A0A6A5CCT9</accession>
<dbReference type="SUPFAM" id="SSF53474">
    <property type="entry name" value="alpha/beta-Hydrolases"/>
    <property type="match status" value="1"/>
</dbReference>
<dbReference type="VEuPathDB" id="AmoebaDB:NfTy_012410"/>
<evidence type="ECO:0000313" key="2">
    <source>
        <dbReference type="Proteomes" id="UP000444721"/>
    </source>
</evidence>